<proteinExistence type="predicted"/>
<feature type="signal peptide" evidence="1">
    <location>
        <begin position="1"/>
        <end position="29"/>
    </location>
</feature>
<sequence>MKQQQKKTRLCTRLALVTLTALGSAPAFADPSPALDRVSIWLGAFYSDTQTQIGATGRSGLIDGYSGHFSLEDDLGFREHKAVPRARLDFLIGDHQGFSFDFFGIDRSHGRSISRDISYDGNDFPASARVDGKLNFNFGSAAYRWWFGTGSDVFGLGIGAAYYGVKARVEGQVDIDGFGGSAVASTHETAWAPVLQLGWRHAFSHNFRIYADAYGVKKNGGNLAGHIYNAALGLEWFPIENLGVGAEYSYTRIRLDQNHPSYQANLDMKLQGPSLFARLRF</sequence>
<organism evidence="2 3">
    <name type="scientific">Dyella kyungheensis</name>
    <dbReference type="NCBI Taxonomy" id="1242174"/>
    <lineage>
        <taxon>Bacteria</taxon>
        <taxon>Pseudomonadati</taxon>
        <taxon>Pseudomonadota</taxon>
        <taxon>Gammaproteobacteria</taxon>
        <taxon>Lysobacterales</taxon>
        <taxon>Rhodanobacteraceae</taxon>
        <taxon>Dyella</taxon>
    </lineage>
</organism>
<keyword evidence="1" id="KW-0732">Signal</keyword>
<evidence type="ECO:0000313" key="3">
    <source>
        <dbReference type="Proteomes" id="UP001430065"/>
    </source>
</evidence>
<reference evidence="2 3" key="1">
    <citation type="submission" date="2020-10" db="EMBL/GenBank/DDBJ databases">
        <title>Phylogeny of dyella-like bacteria.</title>
        <authorList>
            <person name="Fu J."/>
        </authorList>
    </citation>
    <scope>NUCLEOTIDE SEQUENCE [LARGE SCALE GENOMIC DNA]</scope>
    <source>
        <strain evidence="2 3">THG-B117</strain>
    </source>
</reference>
<evidence type="ECO:0000313" key="2">
    <source>
        <dbReference type="EMBL" id="MBM7122032.1"/>
    </source>
</evidence>
<evidence type="ECO:0000256" key="1">
    <source>
        <dbReference type="SAM" id="SignalP"/>
    </source>
</evidence>
<dbReference type="RefSeq" id="WP_204636473.1">
    <property type="nucleotide sequence ID" value="NZ_CP183983.1"/>
</dbReference>
<feature type="chain" id="PRO_5045523852" description="Outer membrane protein beta-barrel domain-containing protein" evidence="1">
    <location>
        <begin position="30"/>
        <end position="281"/>
    </location>
</feature>
<accession>A0ABS2JSP9</accession>
<dbReference type="EMBL" id="JADIKC010000005">
    <property type="protein sequence ID" value="MBM7122032.1"/>
    <property type="molecule type" value="Genomic_DNA"/>
</dbReference>
<gene>
    <name evidence="2" type="ORF">ISP20_12785</name>
</gene>
<dbReference type="SUPFAM" id="SSF103515">
    <property type="entry name" value="Autotransporter"/>
    <property type="match status" value="1"/>
</dbReference>
<protein>
    <recommendedName>
        <fullName evidence="4">Outer membrane protein beta-barrel domain-containing protein</fullName>
    </recommendedName>
</protein>
<name>A0ABS2JSP9_9GAMM</name>
<dbReference type="InterPro" id="IPR036709">
    <property type="entry name" value="Autotransporte_beta_dom_sf"/>
</dbReference>
<comment type="caution">
    <text evidence="2">The sequence shown here is derived from an EMBL/GenBank/DDBJ whole genome shotgun (WGS) entry which is preliminary data.</text>
</comment>
<keyword evidence="3" id="KW-1185">Reference proteome</keyword>
<evidence type="ECO:0008006" key="4">
    <source>
        <dbReference type="Google" id="ProtNLM"/>
    </source>
</evidence>
<dbReference type="Proteomes" id="UP001430065">
    <property type="component" value="Unassembled WGS sequence"/>
</dbReference>